<evidence type="ECO:0008006" key="4">
    <source>
        <dbReference type="Google" id="ProtNLM"/>
    </source>
</evidence>
<evidence type="ECO:0000313" key="2">
    <source>
        <dbReference type="EMBL" id="CAL8135558.1"/>
    </source>
</evidence>
<accession>A0ABP1RTT1</accession>
<evidence type="ECO:0000313" key="3">
    <source>
        <dbReference type="Proteomes" id="UP001642540"/>
    </source>
</evidence>
<keyword evidence="3" id="KW-1185">Reference proteome</keyword>
<comment type="caution">
    <text evidence="2">The sequence shown here is derived from an EMBL/GenBank/DDBJ whole genome shotgun (WGS) entry which is preliminary data.</text>
</comment>
<gene>
    <name evidence="2" type="ORF">ODALV1_LOCUS26037</name>
</gene>
<protein>
    <recommendedName>
        <fullName evidence="4">Zinc-binding domain-containing protein</fullName>
    </recommendedName>
</protein>
<sequence length="178" mass="20654">MPPEYKPMTATKKTRKNLGPRNVLKSTPEKDSTKNQQSSPLPPLNPNNKTKCNENSDLKKAIWNNACSAGCKKNLQPDEITEWYWDLKQKRNGCPPSSSHFRTAKYRWEEQNKEQCNDCRKQKFIHPYATRGKHQVIGGGVKRKIVERWGKMWDSALSDLQFDRIVFENNPDAEQTYA</sequence>
<proteinExistence type="predicted"/>
<name>A0ABP1RTT1_9HEXA</name>
<dbReference type="Proteomes" id="UP001642540">
    <property type="component" value="Unassembled WGS sequence"/>
</dbReference>
<dbReference type="EMBL" id="CAXLJM020000108">
    <property type="protein sequence ID" value="CAL8135558.1"/>
    <property type="molecule type" value="Genomic_DNA"/>
</dbReference>
<reference evidence="2 3" key="1">
    <citation type="submission" date="2024-08" db="EMBL/GenBank/DDBJ databases">
        <authorList>
            <person name="Cucini C."/>
            <person name="Frati F."/>
        </authorList>
    </citation>
    <scope>NUCLEOTIDE SEQUENCE [LARGE SCALE GENOMIC DNA]</scope>
</reference>
<evidence type="ECO:0000256" key="1">
    <source>
        <dbReference type="SAM" id="MobiDB-lite"/>
    </source>
</evidence>
<organism evidence="2 3">
    <name type="scientific">Orchesella dallaii</name>
    <dbReference type="NCBI Taxonomy" id="48710"/>
    <lineage>
        <taxon>Eukaryota</taxon>
        <taxon>Metazoa</taxon>
        <taxon>Ecdysozoa</taxon>
        <taxon>Arthropoda</taxon>
        <taxon>Hexapoda</taxon>
        <taxon>Collembola</taxon>
        <taxon>Entomobryomorpha</taxon>
        <taxon>Entomobryoidea</taxon>
        <taxon>Orchesellidae</taxon>
        <taxon>Orchesellinae</taxon>
        <taxon>Orchesella</taxon>
    </lineage>
</organism>
<feature type="region of interest" description="Disordered" evidence="1">
    <location>
        <begin position="1"/>
        <end position="53"/>
    </location>
</feature>